<dbReference type="GO" id="GO:0004364">
    <property type="term" value="F:glutathione transferase activity"/>
    <property type="evidence" value="ECO:0007669"/>
    <property type="project" value="TreeGrafter"/>
</dbReference>
<dbReference type="InterPro" id="IPR050997">
    <property type="entry name" value="MAPEG"/>
</dbReference>
<dbReference type="Pfam" id="PF01124">
    <property type="entry name" value="MAPEG"/>
    <property type="match status" value="1"/>
</dbReference>
<evidence type="ECO:0000256" key="5">
    <source>
        <dbReference type="SAM" id="Phobius"/>
    </source>
</evidence>
<evidence type="ECO:0000313" key="6">
    <source>
        <dbReference type="EMBL" id="CAE0752105.1"/>
    </source>
</evidence>
<dbReference type="GO" id="GO:0006691">
    <property type="term" value="P:leukotriene metabolic process"/>
    <property type="evidence" value="ECO:0007669"/>
    <property type="project" value="UniProtKB-ARBA"/>
</dbReference>
<dbReference type="GO" id="GO:0005635">
    <property type="term" value="C:nuclear envelope"/>
    <property type="evidence" value="ECO:0007669"/>
    <property type="project" value="TreeGrafter"/>
</dbReference>
<keyword evidence="4 5" id="KW-0472">Membrane</keyword>
<dbReference type="GO" id="GO:0004602">
    <property type="term" value="F:glutathione peroxidase activity"/>
    <property type="evidence" value="ECO:0007669"/>
    <property type="project" value="TreeGrafter"/>
</dbReference>
<evidence type="ECO:0000256" key="1">
    <source>
        <dbReference type="ARBA" id="ARBA00004141"/>
    </source>
</evidence>
<feature type="transmembrane region" description="Helical" evidence="5">
    <location>
        <begin position="177"/>
        <end position="197"/>
    </location>
</feature>
<evidence type="ECO:0000256" key="3">
    <source>
        <dbReference type="ARBA" id="ARBA00022989"/>
    </source>
</evidence>
<dbReference type="Gene3D" id="1.20.120.550">
    <property type="entry name" value="Membrane associated eicosanoid/glutathione metabolism-like domain"/>
    <property type="match status" value="1"/>
</dbReference>
<dbReference type="GO" id="GO:0016020">
    <property type="term" value="C:membrane"/>
    <property type="evidence" value="ECO:0007669"/>
    <property type="project" value="UniProtKB-SubCell"/>
</dbReference>
<protein>
    <recommendedName>
        <fullName evidence="7">Glutathione transferase</fullName>
    </recommendedName>
</protein>
<dbReference type="PANTHER" id="PTHR10250:SF26">
    <property type="entry name" value="GLUTATHIONE S-TRANSFERASE 3, MITOCHONDRIAL"/>
    <property type="match status" value="1"/>
</dbReference>
<dbReference type="InterPro" id="IPR023352">
    <property type="entry name" value="MAPEG-like_dom_sf"/>
</dbReference>
<feature type="transmembrane region" description="Helical" evidence="5">
    <location>
        <begin position="45"/>
        <end position="66"/>
    </location>
</feature>
<dbReference type="GO" id="GO:0005783">
    <property type="term" value="C:endoplasmic reticulum"/>
    <property type="evidence" value="ECO:0007669"/>
    <property type="project" value="TreeGrafter"/>
</dbReference>
<evidence type="ECO:0000256" key="4">
    <source>
        <dbReference type="ARBA" id="ARBA00023136"/>
    </source>
</evidence>
<dbReference type="AlphaFoldDB" id="A0A7S4EU90"/>
<gene>
    <name evidence="6" type="ORF">PCAR00345_LOCUS4690</name>
</gene>
<sequence length="198" mass="21596">MSVIVSFLAKNFIPPTVLCVLERLYLPKFLPSLTALSPLLPVPKLYGSVILINVIGSAFFTVFLGVKVGGARKAAIEKAKKEGDPDAEARFSYPKMYAEGFSAEAKQFNCVQRAHQHTLETYTSMIAMSLIGGLTQPVVTALAGLLWIVARAKWSAGYSTGEPGNRYDRSGGWGRHIWTALLWLIITCASTSVQLLVF</sequence>
<reference evidence="6" key="1">
    <citation type="submission" date="2021-01" db="EMBL/GenBank/DDBJ databases">
        <authorList>
            <person name="Corre E."/>
            <person name="Pelletier E."/>
            <person name="Niang G."/>
            <person name="Scheremetjew M."/>
            <person name="Finn R."/>
            <person name="Kale V."/>
            <person name="Holt S."/>
            <person name="Cochrane G."/>
            <person name="Meng A."/>
            <person name="Brown T."/>
            <person name="Cohen L."/>
        </authorList>
    </citation>
    <scope>NUCLEOTIDE SEQUENCE</scope>
    <source>
        <strain evidence="6">CCMP645</strain>
    </source>
</reference>
<proteinExistence type="predicted"/>
<accession>A0A7S4EU90</accession>
<dbReference type="InterPro" id="IPR001129">
    <property type="entry name" value="Membr-assoc_MAPEG"/>
</dbReference>
<dbReference type="PANTHER" id="PTHR10250">
    <property type="entry name" value="MICROSOMAL GLUTATHIONE S-TRANSFERASE"/>
    <property type="match status" value="1"/>
</dbReference>
<comment type="subcellular location">
    <subcellularLocation>
        <location evidence="1">Membrane</location>
        <topology evidence="1">Multi-pass membrane protein</topology>
    </subcellularLocation>
</comment>
<evidence type="ECO:0008006" key="7">
    <source>
        <dbReference type="Google" id="ProtNLM"/>
    </source>
</evidence>
<feature type="transmembrane region" description="Helical" evidence="5">
    <location>
        <begin position="126"/>
        <end position="150"/>
    </location>
</feature>
<dbReference type="SUPFAM" id="SSF161084">
    <property type="entry name" value="MAPEG domain-like"/>
    <property type="match status" value="1"/>
</dbReference>
<dbReference type="EMBL" id="HBIZ01008127">
    <property type="protein sequence ID" value="CAE0752105.1"/>
    <property type="molecule type" value="Transcribed_RNA"/>
</dbReference>
<keyword evidence="2 5" id="KW-0812">Transmembrane</keyword>
<evidence type="ECO:0000256" key="2">
    <source>
        <dbReference type="ARBA" id="ARBA00022692"/>
    </source>
</evidence>
<organism evidence="6">
    <name type="scientific">Chrysotila carterae</name>
    <name type="common">Marine alga</name>
    <name type="synonym">Syracosphaera carterae</name>
    <dbReference type="NCBI Taxonomy" id="13221"/>
    <lineage>
        <taxon>Eukaryota</taxon>
        <taxon>Haptista</taxon>
        <taxon>Haptophyta</taxon>
        <taxon>Prymnesiophyceae</taxon>
        <taxon>Isochrysidales</taxon>
        <taxon>Isochrysidaceae</taxon>
        <taxon>Chrysotila</taxon>
    </lineage>
</organism>
<keyword evidence="3 5" id="KW-1133">Transmembrane helix</keyword>
<name>A0A7S4EU90_CHRCT</name>